<accession>A0ABV9B1T7</accession>
<dbReference type="InterPro" id="IPR025110">
    <property type="entry name" value="AMP-bd_C"/>
</dbReference>
<evidence type="ECO:0000313" key="4">
    <source>
        <dbReference type="Proteomes" id="UP001595839"/>
    </source>
</evidence>
<sequence length="555" mass="58370">MDVSIGTIWEAVARALPGAVAIADPGRELTYREFDERASRLAAALEEAGVRAGDTVACYLYNGAAYLETVFAAFKLGAVPANANYRYTGEELSELLTDADAAALVFSSSLADRVTHAAGHVQTLKLLVSVADPAPQLHVGGTPSEGPTRPDAPELEDLLAAHAPRAPRPRPGTDRLFMYTGGTTGKPKGVVWQQSDLLHSLTVPVYHPLGVTELPATLDEAVAIAVAANHQKRAPTTMPVVPLMHATGLFNTMGALLVGGRAVTAKQGGLIPEHVWHTVAGQGVDTVIVAGNAVCRPLVDELVHAEQVGTPHDLRSLRRIISSGTALDDRLKRELHERAEVTVIDAIASSEGGPFAFAVTSSVRDLPARFHPVPQTRVIGDGDRFVEPGSGETGILAYSGPMPLGYHKDAERSAGTFRTIGGVRYAIPGDLAGIESDGAIRFLGRGSSVINTGGEKVHPQEVENVLLTHSGVTDCVVVGVPDGTWGERVAAVVAVSPGAVVSAEDIRDWVRRCLAGYKVPRSVVLTDALPRTPTGKLEIAWARKVVQNSGSGRGA</sequence>
<dbReference type="Pfam" id="PF00501">
    <property type="entry name" value="AMP-binding"/>
    <property type="match status" value="1"/>
</dbReference>
<dbReference type="Gene3D" id="3.30.300.30">
    <property type="match status" value="1"/>
</dbReference>
<dbReference type="PANTHER" id="PTHR43767">
    <property type="entry name" value="LONG-CHAIN-FATTY-ACID--COA LIGASE"/>
    <property type="match status" value="1"/>
</dbReference>
<reference evidence="4" key="1">
    <citation type="journal article" date="2019" name="Int. J. Syst. Evol. Microbiol.">
        <title>The Global Catalogue of Microorganisms (GCM) 10K type strain sequencing project: providing services to taxonomists for standard genome sequencing and annotation.</title>
        <authorList>
            <consortium name="The Broad Institute Genomics Platform"/>
            <consortium name="The Broad Institute Genome Sequencing Center for Infectious Disease"/>
            <person name="Wu L."/>
            <person name="Ma J."/>
        </authorList>
    </citation>
    <scope>NUCLEOTIDE SEQUENCE [LARGE SCALE GENOMIC DNA]</scope>
    <source>
        <strain evidence="4">CGMCC 4.7177</strain>
    </source>
</reference>
<feature type="domain" description="AMP-binding enzyme C-terminal" evidence="2">
    <location>
        <begin position="461"/>
        <end position="536"/>
    </location>
</feature>
<dbReference type="InterPro" id="IPR045851">
    <property type="entry name" value="AMP-bd_C_sf"/>
</dbReference>
<dbReference type="Pfam" id="PF13193">
    <property type="entry name" value="AMP-binding_C"/>
    <property type="match status" value="1"/>
</dbReference>
<protein>
    <submittedName>
        <fullName evidence="3">AMP-binding protein</fullName>
    </submittedName>
</protein>
<dbReference type="Gene3D" id="3.40.50.12780">
    <property type="entry name" value="N-terminal domain of ligase-like"/>
    <property type="match status" value="1"/>
</dbReference>
<dbReference type="PROSITE" id="PS00455">
    <property type="entry name" value="AMP_BINDING"/>
    <property type="match status" value="1"/>
</dbReference>
<gene>
    <name evidence="3" type="ORF">ACFPIH_42330</name>
</gene>
<dbReference type="Proteomes" id="UP001595839">
    <property type="component" value="Unassembled WGS sequence"/>
</dbReference>
<dbReference type="PANTHER" id="PTHR43767:SF1">
    <property type="entry name" value="NONRIBOSOMAL PEPTIDE SYNTHASE PES1 (EUROFUNG)-RELATED"/>
    <property type="match status" value="1"/>
</dbReference>
<dbReference type="InterPro" id="IPR000873">
    <property type="entry name" value="AMP-dep_synth/lig_dom"/>
</dbReference>
<name>A0ABV9B1T7_9ACTN</name>
<dbReference type="EMBL" id="JBHSFK010000039">
    <property type="protein sequence ID" value="MFC4506017.1"/>
    <property type="molecule type" value="Genomic_DNA"/>
</dbReference>
<keyword evidence="4" id="KW-1185">Reference proteome</keyword>
<evidence type="ECO:0000313" key="3">
    <source>
        <dbReference type="EMBL" id="MFC4506017.1"/>
    </source>
</evidence>
<dbReference type="RefSeq" id="WP_381183376.1">
    <property type="nucleotide sequence ID" value="NZ_JBHSFK010000039.1"/>
</dbReference>
<dbReference type="InterPro" id="IPR050237">
    <property type="entry name" value="ATP-dep_AMP-bd_enzyme"/>
</dbReference>
<feature type="domain" description="AMP-dependent synthetase/ligase" evidence="1">
    <location>
        <begin position="10"/>
        <end position="401"/>
    </location>
</feature>
<evidence type="ECO:0000259" key="2">
    <source>
        <dbReference type="Pfam" id="PF13193"/>
    </source>
</evidence>
<dbReference type="InterPro" id="IPR020845">
    <property type="entry name" value="AMP-binding_CS"/>
</dbReference>
<comment type="caution">
    <text evidence="3">The sequence shown here is derived from an EMBL/GenBank/DDBJ whole genome shotgun (WGS) entry which is preliminary data.</text>
</comment>
<organism evidence="3 4">
    <name type="scientific">Streptomyces vulcanius</name>
    <dbReference type="NCBI Taxonomy" id="1441876"/>
    <lineage>
        <taxon>Bacteria</taxon>
        <taxon>Bacillati</taxon>
        <taxon>Actinomycetota</taxon>
        <taxon>Actinomycetes</taxon>
        <taxon>Kitasatosporales</taxon>
        <taxon>Streptomycetaceae</taxon>
        <taxon>Streptomyces</taxon>
    </lineage>
</organism>
<dbReference type="SUPFAM" id="SSF56801">
    <property type="entry name" value="Acetyl-CoA synthetase-like"/>
    <property type="match status" value="1"/>
</dbReference>
<evidence type="ECO:0000259" key="1">
    <source>
        <dbReference type="Pfam" id="PF00501"/>
    </source>
</evidence>
<dbReference type="InterPro" id="IPR042099">
    <property type="entry name" value="ANL_N_sf"/>
</dbReference>
<proteinExistence type="predicted"/>